<dbReference type="InterPro" id="IPR000847">
    <property type="entry name" value="LysR_HTH_N"/>
</dbReference>
<protein>
    <submittedName>
        <fullName evidence="6">LysR family transcriptional regulator</fullName>
    </submittedName>
</protein>
<evidence type="ECO:0000256" key="3">
    <source>
        <dbReference type="ARBA" id="ARBA00023125"/>
    </source>
</evidence>
<dbReference type="SUPFAM" id="SSF53850">
    <property type="entry name" value="Periplasmic binding protein-like II"/>
    <property type="match status" value="1"/>
</dbReference>
<comment type="similarity">
    <text evidence="1">Belongs to the LysR transcriptional regulatory family.</text>
</comment>
<dbReference type="CDD" id="cd08422">
    <property type="entry name" value="PBP2_CrgA_like"/>
    <property type="match status" value="1"/>
</dbReference>
<organism evidence="6 7">
    <name type="scientific">Uliginosibacterium paludis</name>
    <dbReference type="NCBI Taxonomy" id="1615952"/>
    <lineage>
        <taxon>Bacteria</taxon>
        <taxon>Pseudomonadati</taxon>
        <taxon>Pseudomonadota</taxon>
        <taxon>Betaproteobacteria</taxon>
        <taxon>Rhodocyclales</taxon>
        <taxon>Zoogloeaceae</taxon>
        <taxon>Uliginosibacterium</taxon>
    </lineage>
</organism>
<dbReference type="Pfam" id="PF00126">
    <property type="entry name" value="HTH_1"/>
    <property type="match status" value="1"/>
</dbReference>
<dbReference type="RefSeq" id="WP_345929666.1">
    <property type="nucleotide sequence ID" value="NZ_JBDIVF010000011.1"/>
</dbReference>
<evidence type="ECO:0000256" key="1">
    <source>
        <dbReference type="ARBA" id="ARBA00009437"/>
    </source>
</evidence>
<evidence type="ECO:0000313" key="6">
    <source>
        <dbReference type="EMBL" id="MET1491236.1"/>
    </source>
</evidence>
<evidence type="ECO:0000313" key="7">
    <source>
        <dbReference type="Proteomes" id="UP001548590"/>
    </source>
</evidence>
<proteinExistence type="inferred from homology"/>
<accession>A0ABV2CTJ5</accession>
<name>A0ABV2CTJ5_9RHOO</name>
<keyword evidence="7" id="KW-1185">Reference proteome</keyword>
<keyword evidence="4" id="KW-0804">Transcription</keyword>
<dbReference type="PANTHER" id="PTHR30537:SF72">
    <property type="entry name" value="LYSR FAMILY TRANSCRIPTIONAL REGULATOR"/>
    <property type="match status" value="1"/>
</dbReference>
<dbReference type="PRINTS" id="PR00039">
    <property type="entry name" value="HTHLYSR"/>
</dbReference>
<dbReference type="Gene3D" id="3.40.190.290">
    <property type="match status" value="1"/>
</dbReference>
<dbReference type="InterPro" id="IPR036390">
    <property type="entry name" value="WH_DNA-bd_sf"/>
</dbReference>
<dbReference type="Gene3D" id="1.10.10.10">
    <property type="entry name" value="Winged helix-like DNA-binding domain superfamily/Winged helix DNA-binding domain"/>
    <property type="match status" value="1"/>
</dbReference>
<dbReference type="InterPro" id="IPR005119">
    <property type="entry name" value="LysR_subst-bd"/>
</dbReference>
<sequence length="307" mass="33627">MRSLRHFNELQTFLVVAELGSFSAAAKRLGLARSTVSTQIQALERVLGFPLFLRTTRHVSLTADGERYATRAAVLVSGLEELTAEFSQRAGRVAGRLHVQMTESIANTLVLPRMAEFLRAYPDLALRISLSERAPDLAEEGIDVALRLSDNKDSAYRYKRFGQVSFVMVASPAYLARFGVPRHPNDLLRHQTIDFFDGDAGRAIDYVLVKGRESITVAADGDLAVDNARAGLTCALAGLGIYEDFDFLLRPHLAEGKLVHVLPDWRRPGPAVVALYPSGHQNSAPVRAFLRFLDMVLSPALKGGVAA</sequence>
<dbReference type="PANTHER" id="PTHR30537">
    <property type="entry name" value="HTH-TYPE TRANSCRIPTIONAL REGULATOR"/>
    <property type="match status" value="1"/>
</dbReference>
<keyword evidence="2" id="KW-0805">Transcription regulation</keyword>
<dbReference type="InterPro" id="IPR058163">
    <property type="entry name" value="LysR-type_TF_proteobact-type"/>
</dbReference>
<reference evidence="6 7" key="1">
    <citation type="submission" date="2024-07" db="EMBL/GenBank/DDBJ databases">
        <title>Uliginosibacterium paludis KCTC:42655.</title>
        <authorList>
            <person name="Kim M.K."/>
        </authorList>
    </citation>
    <scope>NUCLEOTIDE SEQUENCE [LARGE SCALE GENOMIC DNA]</scope>
    <source>
        <strain evidence="6 7">KCTC 42655</strain>
    </source>
</reference>
<keyword evidence="3" id="KW-0238">DNA-binding</keyword>
<dbReference type="Proteomes" id="UP001548590">
    <property type="component" value="Unassembled WGS sequence"/>
</dbReference>
<dbReference type="Pfam" id="PF03466">
    <property type="entry name" value="LysR_substrate"/>
    <property type="match status" value="1"/>
</dbReference>
<evidence type="ECO:0000256" key="2">
    <source>
        <dbReference type="ARBA" id="ARBA00023015"/>
    </source>
</evidence>
<gene>
    <name evidence="6" type="ORF">ABVT11_15460</name>
</gene>
<dbReference type="InterPro" id="IPR036388">
    <property type="entry name" value="WH-like_DNA-bd_sf"/>
</dbReference>
<dbReference type="EMBL" id="JBEWLZ010000010">
    <property type="protein sequence ID" value="MET1491236.1"/>
    <property type="molecule type" value="Genomic_DNA"/>
</dbReference>
<comment type="caution">
    <text evidence="6">The sequence shown here is derived from an EMBL/GenBank/DDBJ whole genome shotgun (WGS) entry which is preliminary data.</text>
</comment>
<evidence type="ECO:0000256" key="4">
    <source>
        <dbReference type="ARBA" id="ARBA00023163"/>
    </source>
</evidence>
<dbReference type="PROSITE" id="PS50931">
    <property type="entry name" value="HTH_LYSR"/>
    <property type="match status" value="1"/>
</dbReference>
<feature type="domain" description="HTH lysR-type" evidence="5">
    <location>
        <begin position="7"/>
        <end position="62"/>
    </location>
</feature>
<dbReference type="SUPFAM" id="SSF46785">
    <property type="entry name" value="Winged helix' DNA-binding domain"/>
    <property type="match status" value="1"/>
</dbReference>
<evidence type="ECO:0000259" key="5">
    <source>
        <dbReference type="PROSITE" id="PS50931"/>
    </source>
</evidence>